<evidence type="ECO:0000313" key="2">
    <source>
        <dbReference type="Proteomes" id="UP000634780"/>
    </source>
</evidence>
<name>A0ABS0X0P2_9ACTN</name>
<dbReference type="RefSeq" id="WP_190116183.1">
    <property type="nucleotide sequence ID" value="NZ_BMVR01000005.1"/>
</dbReference>
<reference evidence="1 2" key="1">
    <citation type="submission" date="2020-12" db="EMBL/GenBank/DDBJ databases">
        <title>Streptomyces typhae sp. nov., a novel endophytic actinomycete isolated from the root of cattail pollen (Typha angustifolia L.).</title>
        <authorList>
            <person name="Peng C."/>
            <person name="Liu C."/>
        </authorList>
    </citation>
    <scope>NUCLEOTIDE SEQUENCE [LARGE SCALE GENOMIC DNA]</scope>
    <source>
        <strain evidence="1 2">JCM 4753</strain>
    </source>
</reference>
<dbReference type="EMBL" id="JAEKOZ010000003">
    <property type="protein sequence ID" value="MBJ3806748.1"/>
    <property type="molecule type" value="Genomic_DNA"/>
</dbReference>
<dbReference type="Proteomes" id="UP000634780">
    <property type="component" value="Unassembled WGS sequence"/>
</dbReference>
<evidence type="ECO:0000313" key="1">
    <source>
        <dbReference type="EMBL" id="MBJ3806748.1"/>
    </source>
</evidence>
<accession>A0ABS0X0P2</accession>
<keyword evidence="2" id="KW-1185">Reference proteome</keyword>
<organism evidence="1 2">
    <name type="scientific">Streptomyces flavofungini</name>
    <dbReference type="NCBI Taxonomy" id="68200"/>
    <lineage>
        <taxon>Bacteria</taxon>
        <taxon>Bacillati</taxon>
        <taxon>Actinomycetota</taxon>
        <taxon>Actinomycetes</taxon>
        <taxon>Kitasatosporales</taxon>
        <taxon>Streptomycetaceae</taxon>
        <taxon>Streptomyces</taxon>
    </lineage>
</organism>
<protein>
    <submittedName>
        <fullName evidence="1">Uncharacterized protein</fullName>
    </submittedName>
</protein>
<gene>
    <name evidence="1" type="ORF">JGB26_06390</name>
</gene>
<comment type="caution">
    <text evidence="1">The sequence shown here is derived from an EMBL/GenBank/DDBJ whole genome shotgun (WGS) entry which is preliminary data.</text>
</comment>
<sequence length="62" mass="7042">MTTPDHTTTHAVADELYRIHLRHLDDCQTCRIQGDCEQGTRLRRAVRAARLADGARPRRGTT</sequence>
<proteinExistence type="predicted"/>